<dbReference type="InterPro" id="IPR000525">
    <property type="entry name" value="Initiator_Rep_WH1"/>
</dbReference>
<evidence type="ECO:0000313" key="3">
    <source>
        <dbReference type="EMBL" id="MDP1447069.1"/>
    </source>
</evidence>
<dbReference type="GO" id="GO:0006270">
    <property type="term" value="P:DNA replication initiation"/>
    <property type="evidence" value="ECO:0007669"/>
    <property type="project" value="InterPro"/>
</dbReference>
<comment type="similarity">
    <text evidence="1">Belongs to the initiator RepB protein family.</text>
</comment>
<proteinExistence type="inferred from homology"/>
<gene>
    <name evidence="3" type="primary">repM</name>
    <name evidence="3" type="ORF">Q8G51_04345</name>
</gene>
<evidence type="ECO:0000259" key="2">
    <source>
        <dbReference type="Pfam" id="PF01051"/>
    </source>
</evidence>
<evidence type="ECO:0000256" key="1">
    <source>
        <dbReference type="ARBA" id="ARBA00038283"/>
    </source>
</evidence>
<dbReference type="InterPro" id="IPR036388">
    <property type="entry name" value="WH-like_DNA-bd_sf"/>
</dbReference>
<dbReference type="GO" id="GO:0003887">
    <property type="term" value="F:DNA-directed DNA polymerase activity"/>
    <property type="evidence" value="ECO:0007669"/>
    <property type="project" value="InterPro"/>
</dbReference>
<dbReference type="SUPFAM" id="SSF46785">
    <property type="entry name" value="Winged helix' DNA-binding domain"/>
    <property type="match status" value="2"/>
</dbReference>
<evidence type="ECO:0000313" key="4">
    <source>
        <dbReference type="Proteomes" id="UP001242129"/>
    </source>
</evidence>
<protein>
    <submittedName>
        <fullName evidence="3">Replication initiation protein RepM</fullName>
    </submittedName>
</protein>
<name>A0AAW8AR50_ACILW</name>
<organism evidence="3 4">
    <name type="scientific">Acinetobacter lwoffii</name>
    <dbReference type="NCBI Taxonomy" id="28090"/>
    <lineage>
        <taxon>Bacteria</taxon>
        <taxon>Pseudomonadati</taxon>
        <taxon>Pseudomonadota</taxon>
        <taxon>Gammaproteobacteria</taxon>
        <taxon>Moraxellales</taxon>
        <taxon>Moraxellaceae</taxon>
        <taxon>Acinetobacter</taxon>
    </lineage>
</organism>
<sequence length="311" mass="36150">MKNGLVVKDNALINASYNLELTEQRLVMLAIINARELGQGITADSKLEIHASDYAKLFNVSPDASYKALKEAVNNLFNRQFSYTAEYKKTGKVGVVRSRWVSRIFYVDDLALLEITFAPDVVPLITRLEEHFTKYEAKQVAHLTSKYATRLYELLISWREVGKTPIFELQQLRKNLGVEDDEYQRMHHFKSRVLETAITQINEHTDIKATYEQHKQGRTITGFSFKFKQKQIRTEAKKNKNIGDFFNRMTDSQRLKFGSKLAYDERVQSEYSHLIGTGNYEQFGQLLAEMLAEKRHFEMFFPLLVEHGFNV</sequence>
<dbReference type="EMBL" id="JAUUUS010000023">
    <property type="protein sequence ID" value="MDP1447069.1"/>
    <property type="molecule type" value="Genomic_DNA"/>
</dbReference>
<dbReference type="Pfam" id="PF01051">
    <property type="entry name" value="Rep3_N"/>
    <property type="match status" value="1"/>
</dbReference>
<comment type="caution">
    <text evidence="3">The sequence shown here is derived from an EMBL/GenBank/DDBJ whole genome shotgun (WGS) entry which is preliminary data.</text>
</comment>
<dbReference type="RefSeq" id="WP_004282229.1">
    <property type="nucleotide sequence ID" value="NZ_JAQITV010000069.1"/>
</dbReference>
<feature type="domain" description="Initiator Rep protein WH1" evidence="2">
    <location>
        <begin position="6"/>
        <end position="155"/>
    </location>
</feature>
<dbReference type="Proteomes" id="UP001242129">
    <property type="component" value="Unassembled WGS sequence"/>
</dbReference>
<dbReference type="Gene3D" id="1.10.10.10">
    <property type="entry name" value="Winged helix-like DNA-binding domain superfamily/Winged helix DNA-binding domain"/>
    <property type="match status" value="2"/>
</dbReference>
<reference evidence="3" key="1">
    <citation type="submission" date="2023-07" db="EMBL/GenBank/DDBJ databases">
        <title>Dynamics of blaOXA-23 gene transmission in Acinetobacter spp. from contaminated veterinary surfaces.</title>
        <authorList>
            <person name="Moreira Da Silva J."/>
            <person name="Menezes J."/>
            <person name="Fernandes L."/>
            <person name="Marques C."/>
            <person name="Amaral A."/>
            <person name="Timofte D."/>
            <person name="Pomba C."/>
        </authorList>
    </citation>
    <scope>NUCLEOTIDE SEQUENCE</scope>
    <source>
        <strain evidence="3">CMVB11Z4A1</strain>
    </source>
</reference>
<dbReference type="AlphaFoldDB" id="A0AAW8AR50"/>
<dbReference type="InterPro" id="IPR036390">
    <property type="entry name" value="WH_DNA-bd_sf"/>
</dbReference>
<dbReference type="Pfam" id="PF21205">
    <property type="entry name" value="Rep3_C"/>
    <property type="match status" value="1"/>
</dbReference>
<accession>A0AAW8AR50</accession>
<dbReference type="NCBIfam" id="NF038290">
    <property type="entry name" value="repM_Acin"/>
    <property type="match status" value="1"/>
</dbReference>